<evidence type="ECO:0000256" key="8">
    <source>
        <dbReference type="ARBA" id="ARBA00022989"/>
    </source>
</evidence>
<keyword evidence="11" id="KW-0325">Glycoprotein</keyword>
<dbReference type="Proteomes" id="UP000241769">
    <property type="component" value="Unassembled WGS sequence"/>
</dbReference>
<keyword evidence="19" id="KW-0418">Kinase</keyword>
<evidence type="ECO:0000256" key="11">
    <source>
        <dbReference type="ARBA" id="ARBA00023180"/>
    </source>
</evidence>
<keyword evidence="12 14" id="KW-0449">Lipoprotein</keyword>
<evidence type="ECO:0000256" key="12">
    <source>
        <dbReference type="ARBA" id="ARBA00023288"/>
    </source>
</evidence>
<feature type="region of interest" description="Disordered" evidence="16">
    <location>
        <begin position="43"/>
        <end position="70"/>
    </location>
</feature>
<accession>A0A2P6N2U5</accession>
<dbReference type="Pfam" id="PF07714">
    <property type="entry name" value="PK_Tyr_Ser-Thr"/>
    <property type="match status" value="1"/>
</dbReference>
<dbReference type="InterPro" id="IPR001611">
    <property type="entry name" value="Leu-rich_rpt"/>
</dbReference>
<evidence type="ECO:0000256" key="14">
    <source>
        <dbReference type="PIRSR" id="PIRSR604241-50"/>
    </source>
</evidence>
<evidence type="ECO:0000259" key="18">
    <source>
        <dbReference type="PROSITE" id="PS50011"/>
    </source>
</evidence>
<keyword evidence="19" id="KW-0808">Transferase</keyword>
<dbReference type="GO" id="GO:0012505">
    <property type="term" value="C:endomembrane system"/>
    <property type="evidence" value="ECO:0007669"/>
    <property type="project" value="UniProtKB-SubCell"/>
</dbReference>
<dbReference type="GO" id="GO:0004674">
    <property type="term" value="F:protein serine/threonine kinase activity"/>
    <property type="evidence" value="ECO:0007669"/>
    <property type="project" value="UniProtKB-EC"/>
</dbReference>
<dbReference type="Pfam" id="PF00560">
    <property type="entry name" value="LRR_1"/>
    <property type="match status" value="6"/>
</dbReference>
<dbReference type="SUPFAM" id="SSF52047">
    <property type="entry name" value="RNI-like"/>
    <property type="match status" value="1"/>
</dbReference>
<feature type="region of interest" description="Disordered" evidence="16">
    <location>
        <begin position="1531"/>
        <end position="1551"/>
    </location>
</feature>
<evidence type="ECO:0000256" key="9">
    <source>
        <dbReference type="ARBA" id="ARBA00023136"/>
    </source>
</evidence>
<dbReference type="InterPro" id="IPR003591">
    <property type="entry name" value="Leu-rich_rpt_typical-subtyp"/>
</dbReference>
<gene>
    <name evidence="19" type="ORF">PROFUN_13905</name>
</gene>
<feature type="lipid moiety-binding region" description="Phosphatidylserine amidated glycine; alternate" evidence="14">
    <location>
        <position position="189"/>
    </location>
</feature>
<name>A0A2P6N2U5_9EUKA</name>
<evidence type="ECO:0000256" key="5">
    <source>
        <dbReference type="ARBA" id="ARBA00022692"/>
    </source>
</evidence>
<dbReference type="EMBL" id="MDYQ01000232">
    <property type="protein sequence ID" value="PRP78274.1"/>
    <property type="molecule type" value="Genomic_DNA"/>
</dbReference>
<keyword evidence="15" id="KW-0067">ATP-binding</keyword>
<keyword evidence="10 19" id="KW-0675">Receptor</keyword>
<evidence type="ECO:0000256" key="1">
    <source>
        <dbReference type="ARBA" id="ARBA00004236"/>
    </source>
</evidence>
<dbReference type="SUPFAM" id="SSF56112">
    <property type="entry name" value="Protein kinase-like (PK-like)"/>
    <property type="match status" value="1"/>
</dbReference>
<dbReference type="SMART" id="SM00369">
    <property type="entry name" value="LRR_TYP"/>
    <property type="match status" value="11"/>
</dbReference>
<reference evidence="19 20" key="1">
    <citation type="journal article" date="2018" name="Genome Biol. Evol.">
        <title>Multiple Roots of Fruiting Body Formation in Amoebozoa.</title>
        <authorList>
            <person name="Hillmann F."/>
            <person name="Forbes G."/>
            <person name="Novohradska S."/>
            <person name="Ferling I."/>
            <person name="Riege K."/>
            <person name="Groth M."/>
            <person name="Westermann M."/>
            <person name="Marz M."/>
            <person name="Spaller T."/>
            <person name="Winckler T."/>
            <person name="Schaap P."/>
            <person name="Glockner G."/>
        </authorList>
    </citation>
    <scope>NUCLEOTIDE SEQUENCE [LARGE SCALE GENOMIC DNA]</scope>
    <source>
        <strain evidence="19 20">Jena</strain>
    </source>
</reference>
<feature type="transmembrane region" description="Helical" evidence="17">
    <location>
        <begin position="1217"/>
        <end position="1239"/>
    </location>
</feature>
<evidence type="ECO:0000256" key="13">
    <source>
        <dbReference type="ARBA" id="ARBA00037847"/>
    </source>
</evidence>
<dbReference type="PRINTS" id="PR00109">
    <property type="entry name" value="TYRKINASE"/>
</dbReference>
<evidence type="ECO:0000256" key="17">
    <source>
        <dbReference type="SAM" id="Phobius"/>
    </source>
</evidence>
<keyword evidence="3" id="KW-1003">Cell membrane</keyword>
<keyword evidence="7" id="KW-0677">Repeat</keyword>
<dbReference type="Gene3D" id="3.10.20.90">
    <property type="entry name" value="Phosphatidylinositol 3-kinase Catalytic Subunit, Chain A, domain 1"/>
    <property type="match status" value="1"/>
</dbReference>
<evidence type="ECO:0000313" key="19">
    <source>
        <dbReference type="EMBL" id="PRP78274.1"/>
    </source>
</evidence>
<proteinExistence type="inferred from homology"/>
<dbReference type="PROSITE" id="PS00109">
    <property type="entry name" value="PROTEIN_KINASE_TYR"/>
    <property type="match status" value="1"/>
</dbReference>
<dbReference type="InParanoid" id="A0A2P6N2U5"/>
<dbReference type="InterPro" id="IPR055414">
    <property type="entry name" value="LRR_R13L4/SHOC2-like"/>
</dbReference>
<dbReference type="PROSITE" id="PS00107">
    <property type="entry name" value="PROTEIN_KINASE_ATP"/>
    <property type="match status" value="1"/>
</dbReference>
<dbReference type="InterPro" id="IPR032675">
    <property type="entry name" value="LRR_dom_sf"/>
</dbReference>
<dbReference type="SUPFAM" id="SSF54236">
    <property type="entry name" value="Ubiquitin-like"/>
    <property type="match status" value="1"/>
</dbReference>
<feature type="compositionally biased region" description="Polar residues" evidence="16">
    <location>
        <begin position="1535"/>
        <end position="1544"/>
    </location>
</feature>
<dbReference type="Pfam" id="PF23598">
    <property type="entry name" value="LRR_14"/>
    <property type="match status" value="1"/>
</dbReference>
<keyword evidence="6" id="KW-0732">Signal</keyword>
<dbReference type="InterPro" id="IPR011009">
    <property type="entry name" value="Kinase-like_dom_sf"/>
</dbReference>
<keyword evidence="20" id="KW-1185">Reference proteome</keyword>
<dbReference type="CDD" id="cd13999">
    <property type="entry name" value="STKc_MAP3K-like"/>
    <property type="match status" value="1"/>
</dbReference>
<dbReference type="Pfam" id="PF02991">
    <property type="entry name" value="ATG8"/>
    <property type="match status" value="1"/>
</dbReference>
<comment type="subcellular location">
    <subcellularLocation>
        <location evidence="1">Cell membrane</location>
    </subcellularLocation>
    <subcellularLocation>
        <location evidence="13">Endomembrane system</location>
        <topology evidence="13">Single-pass membrane protein</topology>
    </subcellularLocation>
</comment>
<dbReference type="GO" id="GO:0005886">
    <property type="term" value="C:plasma membrane"/>
    <property type="evidence" value="ECO:0007669"/>
    <property type="project" value="UniProtKB-SubCell"/>
</dbReference>
<feature type="compositionally biased region" description="Basic and acidic residues" evidence="16">
    <location>
        <begin position="50"/>
        <end position="59"/>
    </location>
</feature>
<evidence type="ECO:0000256" key="3">
    <source>
        <dbReference type="ARBA" id="ARBA00022475"/>
    </source>
</evidence>
<dbReference type="InterPro" id="IPR017441">
    <property type="entry name" value="Protein_kinase_ATP_BS"/>
</dbReference>
<evidence type="ECO:0000256" key="6">
    <source>
        <dbReference type="ARBA" id="ARBA00022729"/>
    </source>
</evidence>
<evidence type="ECO:0000256" key="4">
    <source>
        <dbReference type="ARBA" id="ARBA00022614"/>
    </source>
</evidence>
<dbReference type="InterPro" id="IPR001245">
    <property type="entry name" value="Ser-Thr/Tyr_kinase_cat_dom"/>
</dbReference>
<dbReference type="InterPro" id="IPR000719">
    <property type="entry name" value="Prot_kinase_dom"/>
</dbReference>
<protein>
    <submittedName>
        <fullName evidence="19">LRR receptor-like serine/threonine-protein kinase GSO1-like</fullName>
    </submittedName>
</protein>
<evidence type="ECO:0000313" key="20">
    <source>
        <dbReference type="Proteomes" id="UP000241769"/>
    </source>
</evidence>
<dbReference type="InterPro" id="IPR020635">
    <property type="entry name" value="Tyr_kinase_cat_dom"/>
</dbReference>
<dbReference type="Gene3D" id="1.10.510.10">
    <property type="entry name" value="Transferase(Phosphotransferase) domain 1"/>
    <property type="match status" value="1"/>
</dbReference>
<keyword evidence="5 17" id="KW-0812">Transmembrane</keyword>
<evidence type="ECO:0000256" key="2">
    <source>
        <dbReference type="ARBA" id="ARBA00007293"/>
    </source>
</evidence>
<evidence type="ECO:0000256" key="7">
    <source>
        <dbReference type="ARBA" id="ARBA00022737"/>
    </source>
</evidence>
<dbReference type="FunFam" id="3.80.10.10:FF:000095">
    <property type="entry name" value="LRR receptor-like serine/threonine-protein kinase GSO1"/>
    <property type="match status" value="3"/>
</dbReference>
<dbReference type="PROSITE" id="PS50011">
    <property type="entry name" value="PROTEIN_KINASE_DOM"/>
    <property type="match status" value="1"/>
</dbReference>
<feature type="binding site" evidence="15">
    <location>
        <position position="1305"/>
    </location>
    <ligand>
        <name>ATP</name>
        <dbReference type="ChEBI" id="CHEBI:30616"/>
    </ligand>
</feature>
<comment type="similarity">
    <text evidence="2">Belongs to the ATG8 family.</text>
</comment>
<dbReference type="GO" id="GO:0004713">
    <property type="term" value="F:protein tyrosine kinase activity"/>
    <property type="evidence" value="ECO:0007669"/>
    <property type="project" value="InterPro"/>
</dbReference>
<dbReference type="PROSITE" id="PS51450">
    <property type="entry name" value="LRR"/>
    <property type="match status" value="1"/>
</dbReference>
<keyword evidence="4" id="KW-0433">Leucine-rich repeat</keyword>
<evidence type="ECO:0000256" key="10">
    <source>
        <dbReference type="ARBA" id="ARBA00023170"/>
    </source>
</evidence>
<dbReference type="InterPro" id="IPR029071">
    <property type="entry name" value="Ubiquitin-like_domsf"/>
</dbReference>
<dbReference type="CDD" id="cd12087">
    <property type="entry name" value="TM_EGFR-like"/>
    <property type="match status" value="1"/>
</dbReference>
<dbReference type="InterPro" id="IPR004241">
    <property type="entry name" value="Atg8-like"/>
</dbReference>
<evidence type="ECO:0000256" key="16">
    <source>
        <dbReference type="SAM" id="MobiDB-lite"/>
    </source>
</evidence>
<dbReference type="PANTHER" id="PTHR48052">
    <property type="entry name" value="UNNAMED PRODUCT"/>
    <property type="match status" value="1"/>
</dbReference>
<organism evidence="19 20">
    <name type="scientific">Planoprotostelium fungivorum</name>
    <dbReference type="NCBI Taxonomy" id="1890364"/>
    <lineage>
        <taxon>Eukaryota</taxon>
        <taxon>Amoebozoa</taxon>
        <taxon>Evosea</taxon>
        <taxon>Variosea</taxon>
        <taxon>Cavosteliida</taxon>
        <taxon>Cavosteliaceae</taxon>
        <taxon>Planoprotostelium</taxon>
    </lineage>
</organism>
<keyword evidence="8 17" id="KW-1133">Transmembrane helix</keyword>
<sequence>MMLHEQLVTHFQSLEKRCLRYIHSNKLCFDHHEKQGKIVFSGRMRSSRCRTKETSDHKKQNNTKQKPSNTSNMVYSQFKVDYDFNRRKEFAEKIRGKYPDRIPVIVEKAPKSDAPEIDKKKYLVPADITAGKFIFEIRKQIKLNPDQAIFLFVNDTIPATGQLMSQIYEKNRDEDGFLYVTYSGENTFGVIKDHFDQTRALTVIEPPILPVMMRNQWNRKGNWTSTNACSYDGVTCRNGSVTAIRLIRNNLSGSIPSSLGGLSQLTFLVLDQNELTGLIPSSLSSLVNLQQLSLYGNQLSGHLPDFFRFMPSLEYLSLGLNQLSGPLPLSLFNSTNLITLDLRSNRFAGNIPAIDAMQLGTLILDGNLLEGPLPSIYNVPSSMVTFSMANNRLSGEIPSNYSLLSNTVYFSVFGNRRLNGTLSGIFDDMSDLQYLYLSDNRFRGPIPDIFQNPILYFDAQSNLLNGPLPQSLFESQTLTWLRLGKNLIGGQLPEAIGNVTSLKALYLNECGFVGPIPSSLSRLTDLEILWMNQNAFEASIPSELGELSRLQQLMLHSNRLSGSIPSELGYLTNLTMFSVGINQLSGTIPNTFTQLDRLQSFLSDNNPNLSGTIEFVSFMPQLQELDVSYCNFSGAIPTNISHLDSLEDGSLPDFSPNAPLYEIDVSSNFLSGILPPVLGADLRYFYASHNSFSGHLRDEWSKYVNLQALVLDHNRIGNLGDGLDGNQNFAYLQIFDVSYNDLSGELPSDVFDKLYGIIDLRMSNNRLSGSFQFGDEKMSNLRSIDLSVNRFSGTIPSLYHCDLLRSINLSHNLFSDTFTSLWGVAEDLEVLDLSHNQLYGQLPSSLGNIPNLKELYIDYNGFGGEIPIELGSIDTLTTLSLSHNSFSTSSLSFLSSLGGLKYLDLSYNEISSELPLSLAPMISYIDVSNNLIRGSVTGLSNLLYLQMARMNDNELEGGVSVFVGDPKELDLSHNRLSGGLSFLSQLSSIAILRLNNNHFNGQIPPLTSRKNLQVVDVSCNEIEGQMPDFIDLFSLQNLNVSHNRLNGSAPSFTHCRDLKNVDMSHNRIRYVTQATLTDHVTCNFDENPIHCPVAWPYVGQCGIVCTRLGDEAAKSLDFHMEGDVSTFDRNGFLSALSSLTNITRHRLSITDIRSGSVIATITVSPASLDDVNQGSVEDTVWLLHSLSESEYASVGIKLLDAVGTTVPAVQSPTPLPVGAIVGAVLGGFFVLIVITISLFSMHRRHIKRREATRQLAMIDVSQLNTSTVKKSLIDYDELRDTRQIGQGAFGIVYRAKWRETLVAIKQIRAEFVTQKQLEEFLREVGILQNLKVHPNIVTFIGMTFPPQSLSLITEFCAGGSLYEFLRKNDCMMDEKLKFISEIALGMLHLHKEKVIHRDLAVRNILLSRHLEAKVADFGLSREQENTDVASQTQQMIGPIKWMSPEAILHSQYSTKSDVFSFGVTVWEIITVDEPWAEMDAISVAMHVVASPNHRLSVPQGTVPLLSQMMTACWKTDPIDRPTFEEICDALRTDTDTGPSPSLSPGNPHDTYAPLEVAQHIQLEV</sequence>
<dbReference type="GO" id="GO:0005524">
    <property type="term" value="F:ATP binding"/>
    <property type="evidence" value="ECO:0007669"/>
    <property type="project" value="UniProtKB-UniRule"/>
</dbReference>
<dbReference type="SMART" id="SM00219">
    <property type="entry name" value="TyrKc"/>
    <property type="match status" value="1"/>
</dbReference>
<dbReference type="PANTHER" id="PTHR48052:SF69">
    <property type="entry name" value="LRR RECEPTOR-LIKE SERINE_THREONINE-PROTEIN KINASE FLS2"/>
    <property type="match status" value="1"/>
</dbReference>
<evidence type="ECO:0000256" key="15">
    <source>
        <dbReference type="PROSITE-ProRule" id="PRU10141"/>
    </source>
</evidence>
<dbReference type="Gene3D" id="3.80.10.10">
    <property type="entry name" value="Ribonuclease Inhibitor"/>
    <property type="match status" value="4"/>
</dbReference>
<comment type="caution">
    <text evidence="19">The sequence shown here is derived from an EMBL/GenBank/DDBJ whole genome shotgun (WGS) entry which is preliminary data.</text>
</comment>
<dbReference type="CDD" id="cd16128">
    <property type="entry name" value="Ubl_ATG8"/>
    <property type="match status" value="1"/>
</dbReference>
<keyword evidence="9 17" id="KW-0472">Membrane</keyword>
<keyword evidence="15" id="KW-0547">Nucleotide-binding</keyword>
<dbReference type="SUPFAM" id="SSF52058">
    <property type="entry name" value="L domain-like"/>
    <property type="match status" value="3"/>
</dbReference>
<feature type="domain" description="Protein kinase" evidence="18">
    <location>
        <begin position="1278"/>
        <end position="1542"/>
    </location>
</feature>
<dbReference type="InterPro" id="IPR008266">
    <property type="entry name" value="Tyr_kinase_AS"/>
</dbReference>